<organism evidence="4 5">
    <name type="scientific">Streptomyces crystallinus</name>
    <dbReference type="NCBI Taxonomy" id="68191"/>
    <lineage>
        <taxon>Bacteria</taxon>
        <taxon>Bacillati</taxon>
        <taxon>Actinomycetota</taxon>
        <taxon>Actinomycetes</taxon>
        <taxon>Kitasatosporales</taxon>
        <taxon>Streptomycetaceae</taxon>
        <taxon>Streptomyces</taxon>
    </lineage>
</organism>
<proteinExistence type="predicted"/>
<dbReference type="Gene3D" id="3.40.50.1820">
    <property type="entry name" value="alpha/beta hydrolase"/>
    <property type="match status" value="1"/>
</dbReference>
<dbReference type="PRINTS" id="PR00111">
    <property type="entry name" value="ABHYDROLASE"/>
</dbReference>
<dbReference type="NCBIfam" id="TIGR02427">
    <property type="entry name" value="protocat_pcaD"/>
    <property type="match status" value="1"/>
</dbReference>
<name>A0ABP3S7N4_9ACTN</name>
<comment type="caution">
    <text evidence="4">The sequence shown here is derived from an EMBL/GenBank/DDBJ whole genome shotgun (WGS) entry which is preliminary data.</text>
</comment>
<dbReference type="InterPro" id="IPR029058">
    <property type="entry name" value="AB_hydrolase_fold"/>
</dbReference>
<dbReference type="EMBL" id="BAAACA010000066">
    <property type="protein sequence ID" value="GAA0628227.1"/>
    <property type="molecule type" value="Genomic_DNA"/>
</dbReference>
<dbReference type="SUPFAM" id="SSF53474">
    <property type="entry name" value="alpha/beta-Hydrolases"/>
    <property type="match status" value="1"/>
</dbReference>
<feature type="domain" description="Peptidase S33 tripeptidyl aminopeptidase-like C-terminal" evidence="3">
    <location>
        <begin position="194"/>
        <end position="239"/>
    </location>
</feature>
<dbReference type="SUPFAM" id="SSF69118">
    <property type="entry name" value="AhpD-like"/>
    <property type="match status" value="1"/>
</dbReference>
<feature type="domain" description="AB hydrolase-1" evidence="1">
    <location>
        <begin position="23"/>
        <end position="128"/>
    </location>
</feature>
<sequence length="382" mass="39521">MSSADPGDAEPLHHRCQGPAGGPVLLLGPALGTSTAVWDGVAPGLAATHRVVRWNLPGHGGSPTGPIGPGADVGDFARLVLRLADALGVRGFSYAGVSLGGAVGMWLAAHHPDRVDRLAVVCASADFGGREPWQERAAVVRRQGMEPVAAGAAGRWFTPGFEAPGPLADLRATDPRGYAAACDALAAFDLRTELKKIAAPTLVVAGRSDPVTPPAQARHLADAVPGASLVEIAGASHLAPVERPEAVLGALRGHFAPPAPGGAAIRREVLGDAHVDRAEAGTDAFTARFQDLVTRYAWGEIWGDTTLSRRERSLITLTALVARGHWDELALHVRAARRGGLTPDEIGAALLQSAVYCGVPAANSAFAVARRVLAEPTAQTEQ</sequence>
<dbReference type="Pfam" id="PF08386">
    <property type="entry name" value="Abhydrolase_4"/>
    <property type="match status" value="1"/>
</dbReference>
<dbReference type="InterPro" id="IPR000073">
    <property type="entry name" value="AB_hydrolase_1"/>
</dbReference>
<evidence type="ECO:0000259" key="3">
    <source>
        <dbReference type="Pfam" id="PF08386"/>
    </source>
</evidence>
<evidence type="ECO:0000313" key="4">
    <source>
        <dbReference type="EMBL" id="GAA0628227.1"/>
    </source>
</evidence>
<evidence type="ECO:0000313" key="5">
    <source>
        <dbReference type="Proteomes" id="UP001500668"/>
    </source>
</evidence>
<dbReference type="InterPro" id="IPR026968">
    <property type="entry name" value="PcaD/CatD"/>
</dbReference>
<dbReference type="PANTHER" id="PTHR33570:SF2">
    <property type="entry name" value="CARBOXYMUCONOLACTONE DECARBOXYLASE-LIKE DOMAIN-CONTAINING PROTEIN"/>
    <property type="match status" value="1"/>
</dbReference>
<reference evidence="5" key="1">
    <citation type="journal article" date="2019" name="Int. J. Syst. Evol. Microbiol.">
        <title>The Global Catalogue of Microorganisms (GCM) 10K type strain sequencing project: providing services to taxonomists for standard genome sequencing and annotation.</title>
        <authorList>
            <consortium name="The Broad Institute Genomics Platform"/>
            <consortium name="The Broad Institute Genome Sequencing Center for Infectious Disease"/>
            <person name="Wu L."/>
            <person name="Ma J."/>
        </authorList>
    </citation>
    <scope>NUCLEOTIDE SEQUENCE [LARGE SCALE GENOMIC DNA]</scope>
    <source>
        <strain evidence="5">JCM 5067</strain>
    </source>
</reference>
<dbReference type="InterPro" id="IPR052512">
    <property type="entry name" value="4CMD/NDH-1_regulator"/>
</dbReference>
<evidence type="ECO:0000259" key="2">
    <source>
        <dbReference type="Pfam" id="PF02627"/>
    </source>
</evidence>
<accession>A0ABP3S7N4</accession>
<dbReference type="RefSeq" id="WP_344081332.1">
    <property type="nucleotide sequence ID" value="NZ_BAAACA010000066.1"/>
</dbReference>
<evidence type="ECO:0000259" key="1">
    <source>
        <dbReference type="Pfam" id="PF00561"/>
    </source>
</evidence>
<gene>
    <name evidence="4" type="primary">pcaD</name>
    <name evidence="4" type="ORF">GCM10010394_69170</name>
</gene>
<dbReference type="Proteomes" id="UP001500668">
    <property type="component" value="Unassembled WGS sequence"/>
</dbReference>
<dbReference type="Pfam" id="PF02627">
    <property type="entry name" value="CMD"/>
    <property type="match status" value="1"/>
</dbReference>
<feature type="domain" description="Carboxymuconolactone decarboxylase-like" evidence="2">
    <location>
        <begin position="288"/>
        <end position="370"/>
    </location>
</feature>
<protein>
    <submittedName>
        <fullName evidence="4">3-oxoadipate enol-lactonase</fullName>
    </submittedName>
</protein>
<dbReference type="PANTHER" id="PTHR33570">
    <property type="entry name" value="4-CARBOXYMUCONOLACTONE DECARBOXYLASE FAMILY PROTEIN"/>
    <property type="match status" value="1"/>
</dbReference>
<dbReference type="InterPro" id="IPR029032">
    <property type="entry name" value="AhpD-like"/>
</dbReference>
<dbReference type="InterPro" id="IPR013595">
    <property type="entry name" value="Pept_S33_TAP-like_C"/>
</dbReference>
<dbReference type="Pfam" id="PF00561">
    <property type="entry name" value="Abhydrolase_1"/>
    <property type="match status" value="1"/>
</dbReference>
<keyword evidence="5" id="KW-1185">Reference proteome</keyword>
<dbReference type="Gene3D" id="1.20.1290.10">
    <property type="entry name" value="AhpD-like"/>
    <property type="match status" value="1"/>
</dbReference>
<dbReference type="InterPro" id="IPR003779">
    <property type="entry name" value="CMD-like"/>
</dbReference>